<evidence type="ECO:0000256" key="1">
    <source>
        <dbReference type="ARBA" id="ARBA00004141"/>
    </source>
</evidence>
<dbReference type="InterPro" id="IPR032631">
    <property type="entry name" value="P-type_ATPase_N"/>
</dbReference>
<evidence type="ECO:0000256" key="17">
    <source>
        <dbReference type="RuleBase" id="RU362033"/>
    </source>
</evidence>
<feature type="active site" description="4-aspartylphosphate intermediate" evidence="14">
    <location>
        <position position="634"/>
    </location>
</feature>
<dbReference type="SUPFAM" id="SSF56784">
    <property type="entry name" value="HAD-like"/>
    <property type="match status" value="1"/>
</dbReference>
<feature type="domain" description="P-type ATPase C-terminal" evidence="21">
    <location>
        <begin position="1071"/>
        <end position="1299"/>
    </location>
</feature>
<keyword evidence="9 17" id="KW-1278">Translocase</keyword>
<evidence type="ECO:0000256" key="3">
    <source>
        <dbReference type="ARBA" id="ARBA00008109"/>
    </source>
</evidence>
<keyword evidence="7 15" id="KW-0067">ATP-binding</keyword>
<comment type="catalytic activity">
    <reaction evidence="13">
        <text>a 1,2-diacyl-sn-glycero-3-phosphoethanolamine(out) + ATP + H2O = a 1,2-diacyl-sn-glycero-3-phosphoethanolamine(in) + ADP + phosphate + H(+)</text>
        <dbReference type="Rhea" id="RHEA:66132"/>
        <dbReference type="ChEBI" id="CHEBI:15377"/>
        <dbReference type="ChEBI" id="CHEBI:15378"/>
        <dbReference type="ChEBI" id="CHEBI:30616"/>
        <dbReference type="ChEBI" id="CHEBI:43474"/>
        <dbReference type="ChEBI" id="CHEBI:64612"/>
        <dbReference type="ChEBI" id="CHEBI:456216"/>
    </reaction>
    <physiologicalReaction direction="left-to-right" evidence="13">
        <dbReference type="Rhea" id="RHEA:66133"/>
    </physiologicalReaction>
</comment>
<feature type="binding site" evidence="15">
    <location>
        <position position="830"/>
    </location>
    <ligand>
        <name>ATP</name>
        <dbReference type="ChEBI" id="CHEBI:30616"/>
    </ligand>
</feature>
<feature type="transmembrane region" description="Helical" evidence="17">
    <location>
        <begin position="294"/>
        <end position="313"/>
    </location>
</feature>
<dbReference type="Pfam" id="PF16209">
    <property type="entry name" value="PhoLip_ATPase_N"/>
    <property type="match status" value="1"/>
</dbReference>
<dbReference type="SUPFAM" id="SSF81653">
    <property type="entry name" value="Calcium ATPase, transduction domain A"/>
    <property type="match status" value="1"/>
</dbReference>
<dbReference type="Pfam" id="PF13246">
    <property type="entry name" value="Cation_ATPase"/>
    <property type="match status" value="1"/>
</dbReference>
<dbReference type="InterPro" id="IPR018303">
    <property type="entry name" value="ATPase_P-typ_P_site"/>
</dbReference>
<keyword evidence="11 17" id="KW-0472">Membrane</keyword>
<feature type="transmembrane region" description="Helical" evidence="17">
    <location>
        <begin position="1263"/>
        <end position="1289"/>
    </location>
</feature>
<dbReference type="InterPro" id="IPR001757">
    <property type="entry name" value="P_typ_ATPase"/>
</dbReference>
<keyword evidence="23" id="KW-1185">Reference proteome</keyword>
<feature type="binding site" evidence="16">
    <location>
        <position position="636"/>
    </location>
    <ligand>
        <name>Mg(2+)</name>
        <dbReference type="ChEBI" id="CHEBI:18420"/>
    </ligand>
</feature>
<evidence type="ECO:0000256" key="12">
    <source>
        <dbReference type="ARBA" id="ARBA00034036"/>
    </source>
</evidence>
<dbReference type="OrthoDB" id="377733at2759"/>
<dbReference type="InterPro" id="IPR036412">
    <property type="entry name" value="HAD-like_sf"/>
</dbReference>
<evidence type="ECO:0000256" key="16">
    <source>
        <dbReference type="PIRSR" id="PIRSR606539-3"/>
    </source>
</evidence>
<proteinExistence type="inferred from homology"/>
<dbReference type="NCBIfam" id="TIGR01494">
    <property type="entry name" value="ATPase_P-type"/>
    <property type="match status" value="2"/>
</dbReference>
<evidence type="ECO:0000256" key="4">
    <source>
        <dbReference type="ARBA" id="ARBA00022692"/>
    </source>
</evidence>
<evidence type="ECO:0000256" key="18">
    <source>
        <dbReference type="SAM" id="MobiDB-lite"/>
    </source>
</evidence>
<feature type="compositionally biased region" description="Low complexity" evidence="18">
    <location>
        <begin position="111"/>
        <end position="135"/>
    </location>
</feature>
<dbReference type="Gene3D" id="3.40.50.1000">
    <property type="entry name" value="HAD superfamily/HAD-like"/>
    <property type="match status" value="1"/>
</dbReference>
<dbReference type="InterPro" id="IPR059000">
    <property type="entry name" value="ATPase_P-type_domA"/>
</dbReference>
<evidence type="ECO:0000256" key="2">
    <source>
        <dbReference type="ARBA" id="ARBA00004308"/>
    </source>
</evidence>
<dbReference type="GO" id="GO:0006890">
    <property type="term" value="P:retrograde vesicle-mediated transport, Golgi to endoplasmic reticulum"/>
    <property type="evidence" value="ECO:0007669"/>
    <property type="project" value="TreeGrafter"/>
</dbReference>
<dbReference type="InterPro" id="IPR032630">
    <property type="entry name" value="P_typ_ATPase_c"/>
</dbReference>
<feature type="compositionally biased region" description="Pro residues" evidence="18">
    <location>
        <begin position="1"/>
        <end position="13"/>
    </location>
</feature>
<dbReference type="SUPFAM" id="SSF81660">
    <property type="entry name" value="Metal cation-transporting ATPase, ATP-binding domain N"/>
    <property type="match status" value="1"/>
</dbReference>
<dbReference type="InterPro" id="IPR023214">
    <property type="entry name" value="HAD_sf"/>
</dbReference>
<evidence type="ECO:0000259" key="19">
    <source>
        <dbReference type="Pfam" id="PF00122"/>
    </source>
</evidence>
<evidence type="ECO:0000256" key="8">
    <source>
        <dbReference type="ARBA" id="ARBA00022842"/>
    </source>
</evidence>
<dbReference type="GO" id="GO:0005886">
    <property type="term" value="C:plasma membrane"/>
    <property type="evidence" value="ECO:0007669"/>
    <property type="project" value="TreeGrafter"/>
</dbReference>
<dbReference type="InterPro" id="IPR008250">
    <property type="entry name" value="ATPase_P-typ_transduc_dom_A_sf"/>
</dbReference>
<organism evidence="22 23">
    <name type="scientific">Rhodotorula diobovata</name>
    <dbReference type="NCBI Taxonomy" id="5288"/>
    <lineage>
        <taxon>Eukaryota</taxon>
        <taxon>Fungi</taxon>
        <taxon>Dikarya</taxon>
        <taxon>Basidiomycota</taxon>
        <taxon>Pucciniomycotina</taxon>
        <taxon>Microbotryomycetes</taxon>
        <taxon>Sporidiobolales</taxon>
        <taxon>Sporidiobolaceae</taxon>
        <taxon>Rhodotorula</taxon>
    </lineage>
</organism>
<feature type="domain" description="P-type ATPase A" evidence="19">
    <location>
        <begin position="359"/>
        <end position="524"/>
    </location>
</feature>
<dbReference type="GO" id="GO:0016887">
    <property type="term" value="F:ATP hydrolysis activity"/>
    <property type="evidence" value="ECO:0007669"/>
    <property type="project" value="InterPro"/>
</dbReference>
<dbReference type="SFLD" id="SFLDF00027">
    <property type="entry name" value="p-type_atpase"/>
    <property type="match status" value="1"/>
</dbReference>
<feature type="transmembrane region" description="Helical" evidence="17">
    <location>
        <begin position="1183"/>
        <end position="1203"/>
    </location>
</feature>
<dbReference type="CDD" id="cd07541">
    <property type="entry name" value="P-type_ATPase_APLT_Neo1-like"/>
    <property type="match status" value="1"/>
</dbReference>
<evidence type="ECO:0000259" key="21">
    <source>
        <dbReference type="Pfam" id="PF16212"/>
    </source>
</evidence>
<dbReference type="SFLD" id="SFLDS00003">
    <property type="entry name" value="Haloacid_Dehalogenase"/>
    <property type="match status" value="1"/>
</dbReference>
<feature type="binding site" evidence="16">
    <location>
        <position position="1044"/>
    </location>
    <ligand>
        <name>Mg(2+)</name>
        <dbReference type="ChEBI" id="CHEBI:18420"/>
    </ligand>
</feature>
<dbReference type="InterPro" id="IPR006539">
    <property type="entry name" value="P-type_ATPase_IV"/>
</dbReference>
<keyword evidence="4 17" id="KW-0812">Transmembrane</keyword>
<feature type="binding site" evidence="15">
    <location>
        <position position="912"/>
    </location>
    <ligand>
        <name>ATP</name>
        <dbReference type="ChEBI" id="CHEBI:30616"/>
    </ligand>
</feature>
<feature type="transmembrane region" description="Helical" evidence="17">
    <location>
        <begin position="571"/>
        <end position="590"/>
    </location>
</feature>
<feature type="transmembrane region" description="Helical" evidence="17">
    <location>
        <begin position="1209"/>
        <end position="1230"/>
    </location>
</feature>
<feature type="binding site" evidence="15">
    <location>
        <position position="635"/>
    </location>
    <ligand>
        <name>ATP</name>
        <dbReference type="ChEBI" id="CHEBI:30616"/>
    </ligand>
</feature>
<dbReference type="Gene3D" id="2.70.150.10">
    <property type="entry name" value="Calcium-transporting ATPase, cytoplasmic transduction domain A"/>
    <property type="match status" value="1"/>
</dbReference>
<dbReference type="GO" id="GO:0005524">
    <property type="term" value="F:ATP binding"/>
    <property type="evidence" value="ECO:0007669"/>
    <property type="project" value="UniProtKB-UniRule"/>
</dbReference>
<dbReference type="EMBL" id="SOZI01000073">
    <property type="protein sequence ID" value="TNY20194.1"/>
    <property type="molecule type" value="Genomic_DNA"/>
</dbReference>
<feature type="region of interest" description="Disordered" evidence="18">
    <location>
        <begin position="1"/>
        <end position="168"/>
    </location>
</feature>
<comment type="caution">
    <text evidence="22">The sequence shown here is derived from an EMBL/GenBank/DDBJ whole genome shotgun (WGS) entry which is preliminary data.</text>
</comment>
<dbReference type="InterPro" id="IPR023298">
    <property type="entry name" value="ATPase_P-typ_TM_dom_sf"/>
</dbReference>
<dbReference type="EC" id="7.6.2.1" evidence="17"/>
<feature type="binding site" evidence="15">
    <location>
        <position position="1024"/>
    </location>
    <ligand>
        <name>ATP</name>
        <dbReference type="ChEBI" id="CHEBI:30616"/>
    </ligand>
</feature>
<feature type="transmembrane region" description="Helical" evidence="17">
    <location>
        <begin position="1131"/>
        <end position="1153"/>
    </location>
</feature>
<feature type="compositionally biased region" description="Pro residues" evidence="18">
    <location>
        <begin position="38"/>
        <end position="47"/>
    </location>
</feature>
<evidence type="ECO:0000256" key="13">
    <source>
        <dbReference type="ARBA" id="ARBA00049128"/>
    </source>
</evidence>
<feature type="binding site" evidence="15">
    <location>
        <position position="634"/>
    </location>
    <ligand>
        <name>ATP</name>
        <dbReference type="ChEBI" id="CHEBI:30616"/>
    </ligand>
</feature>
<evidence type="ECO:0000256" key="11">
    <source>
        <dbReference type="ARBA" id="ARBA00023136"/>
    </source>
</evidence>
<evidence type="ECO:0000256" key="5">
    <source>
        <dbReference type="ARBA" id="ARBA00022723"/>
    </source>
</evidence>
<feature type="binding site" evidence="16">
    <location>
        <position position="634"/>
    </location>
    <ligand>
        <name>Mg(2+)</name>
        <dbReference type="ChEBI" id="CHEBI:18420"/>
    </ligand>
</feature>
<comment type="catalytic activity">
    <reaction evidence="12 17">
        <text>ATP + H2O + phospholipidSide 1 = ADP + phosphate + phospholipidSide 2.</text>
        <dbReference type="EC" id="7.6.2.1"/>
    </reaction>
</comment>
<evidence type="ECO:0000313" key="23">
    <source>
        <dbReference type="Proteomes" id="UP000311382"/>
    </source>
</evidence>
<dbReference type="FunFam" id="3.40.50.1000:FF:000014">
    <property type="entry name" value="Phospholipid-transporting ATPase"/>
    <property type="match status" value="1"/>
</dbReference>
<gene>
    <name evidence="22" type="ORF">DMC30DRAFT_365302</name>
</gene>
<keyword evidence="5 16" id="KW-0479">Metal-binding</keyword>
<dbReference type="PRINTS" id="PR00119">
    <property type="entry name" value="CATATPASE"/>
</dbReference>
<dbReference type="InterPro" id="IPR023299">
    <property type="entry name" value="ATPase_P-typ_cyto_dom_N"/>
</dbReference>
<dbReference type="Pfam" id="PF00122">
    <property type="entry name" value="E1-E2_ATPase"/>
    <property type="match status" value="1"/>
</dbReference>
<comment type="cofactor">
    <cofactor evidence="16">
        <name>Mg(2+)</name>
        <dbReference type="ChEBI" id="CHEBI:18420"/>
    </cofactor>
</comment>
<keyword evidence="8 16" id="KW-0460">Magnesium</keyword>
<protein>
    <recommendedName>
        <fullName evidence="17">Phospholipid-transporting ATPase</fullName>
        <ecNumber evidence="17">7.6.2.1</ecNumber>
    </recommendedName>
</protein>
<dbReference type="GO" id="GO:0045332">
    <property type="term" value="P:phospholipid translocation"/>
    <property type="evidence" value="ECO:0007669"/>
    <property type="project" value="TreeGrafter"/>
</dbReference>
<feature type="transmembrane region" description="Helical" evidence="17">
    <location>
        <begin position="546"/>
        <end position="565"/>
    </location>
</feature>
<feature type="binding site" evidence="15">
    <location>
        <position position="1018"/>
    </location>
    <ligand>
        <name>ATP</name>
        <dbReference type="ChEBI" id="CHEBI:30616"/>
    </ligand>
</feature>
<feature type="transmembrane region" description="Helical" evidence="17">
    <location>
        <begin position="1105"/>
        <end position="1125"/>
    </location>
</feature>
<comment type="subcellular location">
    <subcellularLocation>
        <location evidence="2">Endomembrane system</location>
    </subcellularLocation>
    <subcellularLocation>
        <location evidence="1 17">Membrane</location>
        <topology evidence="1 17">Multi-pass membrane protein</topology>
    </subcellularLocation>
</comment>
<evidence type="ECO:0000313" key="22">
    <source>
        <dbReference type="EMBL" id="TNY20194.1"/>
    </source>
</evidence>
<accession>A0A5C5FVY5</accession>
<evidence type="ECO:0000256" key="10">
    <source>
        <dbReference type="ARBA" id="ARBA00022989"/>
    </source>
</evidence>
<dbReference type="SUPFAM" id="SSF81665">
    <property type="entry name" value="Calcium ATPase, transmembrane domain M"/>
    <property type="match status" value="1"/>
</dbReference>
<evidence type="ECO:0000256" key="7">
    <source>
        <dbReference type="ARBA" id="ARBA00022840"/>
    </source>
</evidence>
<feature type="binding site" evidence="15">
    <location>
        <position position="636"/>
    </location>
    <ligand>
        <name>ATP</name>
        <dbReference type="ChEBI" id="CHEBI:30616"/>
    </ligand>
</feature>
<keyword evidence="10 17" id="KW-1133">Transmembrane helix</keyword>
<evidence type="ECO:0000256" key="6">
    <source>
        <dbReference type="ARBA" id="ARBA00022741"/>
    </source>
</evidence>
<dbReference type="GO" id="GO:0005802">
    <property type="term" value="C:trans-Golgi network"/>
    <property type="evidence" value="ECO:0007669"/>
    <property type="project" value="TreeGrafter"/>
</dbReference>
<name>A0A5C5FVY5_9BASI</name>
<evidence type="ECO:0000256" key="15">
    <source>
        <dbReference type="PIRSR" id="PIRSR606539-2"/>
    </source>
</evidence>
<feature type="compositionally biased region" description="Polar residues" evidence="18">
    <location>
        <begin position="100"/>
        <end position="110"/>
    </location>
</feature>
<evidence type="ECO:0000259" key="20">
    <source>
        <dbReference type="Pfam" id="PF16209"/>
    </source>
</evidence>
<dbReference type="GO" id="GO:0006897">
    <property type="term" value="P:endocytosis"/>
    <property type="evidence" value="ECO:0007669"/>
    <property type="project" value="TreeGrafter"/>
</dbReference>
<feature type="binding site" evidence="15">
    <location>
        <position position="735"/>
    </location>
    <ligand>
        <name>ATP</name>
        <dbReference type="ChEBI" id="CHEBI:30616"/>
    </ligand>
</feature>
<comment type="similarity">
    <text evidence="3 17">Belongs to the cation transport ATPase (P-type) (TC 3.A.3) family. Type IV subfamily.</text>
</comment>
<dbReference type="PANTHER" id="PTHR24092:SF5">
    <property type="entry name" value="PHOSPHOLIPID-TRANSPORTING ATPASE"/>
    <property type="match status" value="1"/>
</dbReference>
<dbReference type="PANTHER" id="PTHR24092">
    <property type="entry name" value="PROBABLE PHOSPHOLIPID-TRANSPORTING ATPASE"/>
    <property type="match status" value="1"/>
</dbReference>
<feature type="region of interest" description="Disordered" evidence="18">
    <location>
        <begin position="458"/>
        <end position="482"/>
    </location>
</feature>
<feature type="transmembrane region" description="Helical" evidence="17">
    <location>
        <begin position="1237"/>
        <end position="1257"/>
    </location>
</feature>
<sequence>MVPARRPPPPPVPSESSLSHASTPPAPPPFLSSSNSSPPSPSNPPSPSTETDVPLLRLSPAMPPPPPSESALAPTGFRTRERTGSNPMSHLGRGAPARSPASTTRRTYAPSSAGTARSARTATTDDAASDADGLLLLGGGGSGSRRGARGNARVPGLGGRGESDGEFDEGWTTGLEAEEEEIGLLQGGKAKNTPTPGHGVPAAGKRTKASSALRRFFSMSTPPSTQPRTIQLNEPAHKRRKSPFPPNVVKNQKYNVATFLPLVLYEQFKFFYNLYFLLVALSQFVPALRIGFLATYIVPLAFVLLVTIGKEAFDDYTRYLRDRSANSALYSRLVPSSSTSTPHSHHASSSSSVSSAPLKPTPSSTLRVGDLVHLDKNDRVPADMVLLRTSDPSGTCFVRTDQLDGETDWKLRVAVERTQSLVGGDAAVVECEGEVYADPPSKDIHSFVGTLTLRSVPARRGATGGGGEGAERDGGGGGGAEEDEDLVASHAVEPLTAENMLWANTVLAAGAAVGMVVYTGRETRAVMNTSQPGTKVGLLDHEINRLAKILCAVTFALSVILVALNGFRGHWWVYVFRFLILFSSIIPISLRVNLDMGKTVYAHQIMHDPEIPETIVRTSTLPEELGRIEYLLSDKTGTLTQNEMELKKLHLGTMSFGVDSMDEVAHQLATALGEEKTVAPSSLTTGVALAATRGRRDMSSRVKDVVLALGLCHNVTPVIDDADGSITYQASSPDEVAIVRFTESVGLTLSARDRVSMSLRTAAGQTLSFDVLEIFPFTSESKRMGIIVRDRHTGEVTFYQKGADVVMARIVAYNDWLEEECGNMAREGLRTLVMARKRLPEETYRAFDEAYRDARVSLGDRNAASARVVAEYLEHDLELLGVTGVEDKLQEDVKMTIELLRNAGIKIWMLTGDKIETATCIAISTKLVSRGQYIHQIAKRASSLSLSLFPLLCDVHRTWPLSIAVKSPAEARDELEFLQTKLDCCLVIDGESLQLCIEHFRQDFIELSTQLSAVVACRCSPTQKADVARLIRAHTRKRVCCIGDGGNDVSMIQAADVGVGIVGKEGRQASLAADFSVNQFSYLTKLLVWHGRNSYKRSAKLAQFVIHRGLIISVIQAVFSAVFYFSPIAIYQGWLMVGYATAYTMLPVFSLVLDRDVNEDVALLYPELYKELTKGRSLSYKTFFTWLMISLYQGGAIMLASLILFESEFLNIVSISFSALVLNELVMVAVEITTWHTLMVVSEVVTLALYVVSILFLPEYFDLSFVLTTGFVWRVALIVALSAAPLWVIKYLKAKFAPTQYAKLRDF</sequence>
<evidence type="ECO:0000256" key="9">
    <source>
        <dbReference type="ARBA" id="ARBA00022967"/>
    </source>
</evidence>
<feature type="binding site" evidence="15">
    <location>
        <position position="911"/>
    </location>
    <ligand>
        <name>ATP</name>
        <dbReference type="ChEBI" id="CHEBI:30616"/>
    </ligand>
</feature>
<feature type="region of interest" description="Disordered" evidence="18">
    <location>
        <begin position="336"/>
        <end position="364"/>
    </location>
</feature>
<dbReference type="NCBIfam" id="TIGR01652">
    <property type="entry name" value="ATPase-Plipid"/>
    <property type="match status" value="1"/>
</dbReference>
<dbReference type="SFLD" id="SFLDG00002">
    <property type="entry name" value="C1.7:_P-type_atpase_like"/>
    <property type="match status" value="1"/>
</dbReference>
<feature type="binding site" evidence="15">
    <location>
        <position position="1047"/>
    </location>
    <ligand>
        <name>ATP</name>
        <dbReference type="ChEBI" id="CHEBI:30616"/>
    </ligand>
</feature>
<feature type="binding site" evidence="15">
    <location>
        <position position="801"/>
    </location>
    <ligand>
        <name>ATP</name>
        <dbReference type="ChEBI" id="CHEBI:30616"/>
    </ligand>
</feature>
<dbReference type="Pfam" id="PF16212">
    <property type="entry name" value="PhoLip_ATPase_C"/>
    <property type="match status" value="1"/>
</dbReference>
<dbReference type="InterPro" id="IPR044492">
    <property type="entry name" value="P_typ_ATPase_HD_dom"/>
</dbReference>
<dbReference type="Gene3D" id="3.40.1110.10">
    <property type="entry name" value="Calcium-transporting ATPase, cytoplasmic domain N"/>
    <property type="match status" value="1"/>
</dbReference>
<feature type="binding site" evidence="15">
    <location>
        <position position="1048"/>
    </location>
    <ligand>
        <name>ATP</name>
        <dbReference type="ChEBI" id="CHEBI:30616"/>
    </ligand>
</feature>
<feature type="binding site" evidence="16">
    <location>
        <position position="1048"/>
    </location>
    <ligand>
        <name>Mg(2+)</name>
        <dbReference type="ChEBI" id="CHEBI:18420"/>
    </ligand>
</feature>
<feature type="binding site" evidence="15">
    <location>
        <position position="913"/>
    </location>
    <ligand>
        <name>ATP</name>
        <dbReference type="ChEBI" id="CHEBI:30616"/>
    </ligand>
</feature>
<keyword evidence="6 15" id="KW-0547">Nucleotide-binding</keyword>
<dbReference type="GO" id="GO:0005768">
    <property type="term" value="C:endosome"/>
    <property type="evidence" value="ECO:0007669"/>
    <property type="project" value="TreeGrafter"/>
</dbReference>
<feature type="domain" description="P-type ATPase N-terminal" evidence="20">
    <location>
        <begin position="230"/>
        <end position="290"/>
    </location>
</feature>
<dbReference type="GO" id="GO:0000287">
    <property type="term" value="F:magnesium ion binding"/>
    <property type="evidence" value="ECO:0007669"/>
    <property type="project" value="UniProtKB-UniRule"/>
</dbReference>
<feature type="binding site" evidence="15">
    <location>
        <position position="777"/>
    </location>
    <ligand>
        <name>ATP</name>
        <dbReference type="ChEBI" id="CHEBI:30616"/>
    </ligand>
</feature>
<evidence type="ECO:0000256" key="14">
    <source>
        <dbReference type="PIRSR" id="PIRSR606539-1"/>
    </source>
</evidence>
<reference evidence="22 23" key="1">
    <citation type="submission" date="2019-03" db="EMBL/GenBank/DDBJ databases">
        <title>Rhodosporidium diobovatum UCD-FST 08-225 genome sequencing, assembly, and annotation.</title>
        <authorList>
            <person name="Fakankun I.U."/>
            <person name="Fristensky B."/>
            <person name="Levin D.B."/>
        </authorList>
    </citation>
    <scope>NUCLEOTIDE SEQUENCE [LARGE SCALE GENOMIC DNA]</scope>
    <source>
        <strain evidence="22 23">UCD-FST 08-225</strain>
    </source>
</reference>
<dbReference type="FunFam" id="3.40.1110.10:FF:000085">
    <property type="entry name" value="Phospholipid-transporting ATPase"/>
    <property type="match status" value="1"/>
</dbReference>
<dbReference type="PROSITE" id="PS00154">
    <property type="entry name" value="ATPASE_E1_E2"/>
    <property type="match status" value="1"/>
</dbReference>
<feature type="compositionally biased region" description="Low complexity" evidence="18">
    <location>
        <begin position="336"/>
        <end position="357"/>
    </location>
</feature>
<dbReference type="Proteomes" id="UP000311382">
    <property type="component" value="Unassembled WGS sequence"/>
</dbReference>
<dbReference type="STRING" id="5288.A0A5C5FVY5"/>
<dbReference type="GO" id="GO:0140326">
    <property type="term" value="F:ATPase-coupled intramembrane lipid transporter activity"/>
    <property type="evidence" value="ECO:0007669"/>
    <property type="project" value="UniProtKB-EC"/>
</dbReference>